<dbReference type="EMBL" id="NCSJ02000235">
    <property type="protein sequence ID" value="RFU26867.1"/>
    <property type="molecule type" value="Genomic_DNA"/>
</dbReference>
<dbReference type="AlphaFoldDB" id="A0A3E2H0T0"/>
<evidence type="ECO:0000313" key="2">
    <source>
        <dbReference type="Proteomes" id="UP000258309"/>
    </source>
</evidence>
<organism evidence="1 2">
    <name type="scientific">Scytalidium lignicola</name>
    <name type="common">Hyphomycete</name>
    <dbReference type="NCBI Taxonomy" id="5539"/>
    <lineage>
        <taxon>Eukaryota</taxon>
        <taxon>Fungi</taxon>
        <taxon>Dikarya</taxon>
        <taxon>Ascomycota</taxon>
        <taxon>Pezizomycotina</taxon>
        <taxon>Leotiomycetes</taxon>
        <taxon>Leotiomycetes incertae sedis</taxon>
        <taxon>Scytalidium</taxon>
    </lineage>
</organism>
<keyword evidence="2" id="KW-1185">Reference proteome</keyword>
<name>A0A3E2H0T0_SCYLI</name>
<evidence type="ECO:0000313" key="1">
    <source>
        <dbReference type="EMBL" id="RFU26867.1"/>
    </source>
</evidence>
<dbReference type="STRING" id="5539.A0A3E2H0T0"/>
<dbReference type="Proteomes" id="UP000258309">
    <property type="component" value="Unassembled WGS sequence"/>
</dbReference>
<protein>
    <submittedName>
        <fullName evidence="1">Uncharacterized protein</fullName>
    </submittedName>
</protein>
<reference evidence="1 2" key="1">
    <citation type="submission" date="2018-05" db="EMBL/GenBank/DDBJ databases">
        <title>Draft genome sequence of Scytalidium lignicola DSM 105466, a ubiquitous saprotrophic fungus.</title>
        <authorList>
            <person name="Buettner E."/>
            <person name="Gebauer A.M."/>
            <person name="Hofrichter M."/>
            <person name="Liers C."/>
            <person name="Kellner H."/>
        </authorList>
    </citation>
    <scope>NUCLEOTIDE SEQUENCE [LARGE SCALE GENOMIC DNA]</scope>
    <source>
        <strain evidence="1 2">DSM 105466</strain>
    </source>
</reference>
<sequence length="315" mass="35782">MTHCCSLRFVDGMDNYLRPYMNDPTILLNNLKGFSRFMASPQNWSAIEELQGGAELVPAKILSELPTAINKAGTTLREIHISCFPLLTNYSMLCPDRQDKLNPAWADLHAACRHLERFELGGGSMHNLPIRYNHPLAGERLFIDKYLSAILSGQSLESVDLNFWAFAVNDRDNRKDRFPIGLVLGAMNWPRIKRVIIVDISLNQGELEEFCNRLGSGLEVIFLYSIQLLSGSWAGALDILREKVSSRYLEMKCKIHFRELFGGEFGKGTQKKKNRELCEFLVDKEPLIVTLSKQYVSGEVAENPLKGDRGRWDEL</sequence>
<gene>
    <name evidence="1" type="ORF">B7463_g9463</name>
</gene>
<feature type="non-terminal residue" evidence="1">
    <location>
        <position position="1"/>
    </location>
</feature>
<comment type="caution">
    <text evidence="1">The sequence shown here is derived from an EMBL/GenBank/DDBJ whole genome shotgun (WGS) entry which is preliminary data.</text>
</comment>
<feature type="non-terminal residue" evidence="1">
    <location>
        <position position="315"/>
    </location>
</feature>
<dbReference type="OrthoDB" id="3759773at2759"/>
<dbReference type="OMA" id="HINLEAF"/>
<proteinExistence type="predicted"/>
<accession>A0A3E2H0T0</accession>